<name>A0A640S489_9ACTN</name>
<evidence type="ECO:0000313" key="2">
    <source>
        <dbReference type="EMBL" id="GFE05654.1"/>
    </source>
</evidence>
<accession>A0A640S489</accession>
<gene>
    <name evidence="2" type="ORF">Scani_19220</name>
</gene>
<proteinExistence type="predicted"/>
<dbReference type="EMBL" id="BLIN01000003">
    <property type="protein sequence ID" value="GFE05654.1"/>
    <property type="molecule type" value="Genomic_DNA"/>
</dbReference>
<evidence type="ECO:0000313" key="3">
    <source>
        <dbReference type="Proteomes" id="UP000435837"/>
    </source>
</evidence>
<protein>
    <submittedName>
        <fullName evidence="2">Uncharacterized protein</fullName>
    </submittedName>
</protein>
<feature type="region of interest" description="Disordered" evidence="1">
    <location>
        <begin position="101"/>
        <end position="130"/>
    </location>
</feature>
<dbReference type="Proteomes" id="UP000435837">
    <property type="component" value="Unassembled WGS sequence"/>
</dbReference>
<reference evidence="2 3" key="1">
    <citation type="submission" date="2019-12" db="EMBL/GenBank/DDBJ databases">
        <title>Whole genome shotgun sequence of Streptomyces caniferus NBRC 15389.</title>
        <authorList>
            <person name="Ichikawa N."/>
            <person name="Kimura A."/>
            <person name="Kitahashi Y."/>
            <person name="Komaki H."/>
            <person name="Tamura T."/>
        </authorList>
    </citation>
    <scope>NUCLEOTIDE SEQUENCE [LARGE SCALE GENOMIC DNA]</scope>
    <source>
        <strain evidence="2 3">NBRC 15389</strain>
    </source>
</reference>
<dbReference type="AlphaFoldDB" id="A0A640S489"/>
<organism evidence="2 3">
    <name type="scientific">Streptomyces caniferus</name>
    <dbReference type="NCBI Taxonomy" id="285557"/>
    <lineage>
        <taxon>Bacteria</taxon>
        <taxon>Bacillati</taxon>
        <taxon>Actinomycetota</taxon>
        <taxon>Actinomycetes</taxon>
        <taxon>Kitasatosporales</taxon>
        <taxon>Streptomycetaceae</taxon>
        <taxon>Streptomyces</taxon>
    </lineage>
</organism>
<evidence type="ECO:0000256" key="1">
    <source>
        <dbReference type="SAM" id="MobiDB-lite"/>
    </source>
</evidence>
<sequence length="130" mass="14291">MHLIHAHWRALPEQQTPDSLRAWLKASAVPADALEHVSVHPTGPGRLTLGLFHALPRLRDAERAALRLSRRACDDGPLRAYTLLSCGSVMVPCYHNLLLAETPDTGEDGTGQDRFRPGANTWDPSGPRQD</sequence>
<comment type="caution">
    <text evidence="2">The sequence shown here is derived from an EMBL/GenBank/DDBJ whole genome shotgun (WGS) entry which is preliminary data.</text>
</comment>